<gene>
    <name evidence="2" type="ORF">PR048_007124</name>
</gene>
<organism evidence="2 3">
    <name type="scientific">Dryococelus australis</name>
    <dbReference type="NCBI Taxonomy" id="614101"/>
    <lineage>
        <taxon>Eukaryota</taxon>
        <taxon>Metazoa</taxon>
        <taxon>Ecdysozoa</taxon>
        <taxon>Arthropoda</taxon>
        <taxon>Hexapoda</taxon>
        <taxon>Insecta</taxon>
        <taxon>Pterygota</taxon>
        <taxon>Neoptera</taxon>
        <taxon>Polyneoptera</taxon>
        <taxon>Phasmatodea</taxon>
        <taxon>Verophasmatodea</taxon>
        <taxon>Anareolatae</taxon>
        <taxon>Phasmatidae</taxon>
        <taxon>Eurycanthinae</taxon>
        <taxon>Dryococelus</taxon>
    </lineage>
</organism>
<name>A0ABQ9ICR4_9NEOP</name>
<comment type="caution">
    <text evidence="2">The sequence shown here is derived from an EMBL/GenBank/DDBJ whole genome shotgun (WGS) entry which is preliminary data.</text>
</comment>
<dbReference type="EMBL" id="JARBHB010000002">
    <property type="protein sequence ID" value="KAJ8894470.1"/>
    <property type="molecule type" value="Genomic_DNA"/>
</dbReference>
<dbReference type="Proteomes" id="UP001159363">
    <property type="component" value="Chromosome 2"/>
</dbReference>
<dbReference type="PANTHER" id="PTHR34415">
    <property type="entry name" value="INTEGRASE CATALYTIC DOMAIN-CONTAINING PROTEIN"/>
    <property type="match status" value="1"/>
</dbReference>
<dbReference type="InterPro" id="IPR057191">
    <property type="entry name" value="DUF7869"/>
</dbReference>
<reference evidence="2 3" key="1">
    <citation type="submission" date="2023-02" db="EMBL/GenBank/DDBJ databases">
        <title>LHISI_Scaffold_Assembly.</title>
        <authorList>
            <person name="Stuart O.P."/>
            <person name="Cleave R."/>
            <person name="Magrath M.J.L."/>
            <person name="Mikheyev A.S."/>
        </authorList>
    </citation>
    <scope>NUCLEOTIDE SEQUENCE [LARGE SCALE GENOMIC DNA]</scope>
    <source>
        <strain evidence="2">Daus_M_001</strain>
        <tissue evidence="2">Leg muscle</tissue>
    </source>
</reference>
<dbReference type="PANTHER" id="PTHR34415:SF1">
    <property type="entry name" value="INTEGRASE CATALYTIC DOMAIN-CONTAINING PROTEIN"/>
    <property type="match status" value="1"/>
</dbReference>
<evidence type="ECO:0000259" key="1">
    <source>
        <dbReference type="Pfam" id="PF25273"/>
    </source>
</evidence>
<sequence length="171" mass="19719">MRSEFLSPNFLSISAEPEDVTSQLEITAKCVKEPTKIVGICIDSMTNNLASREITVFIYHEDEGGKGANEVCTMLNWYTENKIDRDVRTLYLFGDNCAGQNKNNTLVRMMMVLGEIKRFKDIKVTFPIRGHSFMPNDRDFGIIRRKLRKDERYYTVDEVAELIKHSSKNPN</sequence>
<keyword evidence="3" id="KW-1185">Reference proteome</keyword>
<proteinExistence type="predicted"/>
<feature type="domain" description="DUF7869" evidence="1">
    <location>
        <begin position="69"/>
        <end position="169"/>
    </location>
</feature>
<accession>A0ABQ9ICR4</accession>
<protein>
    <recommendedName>
        <fullName evidence="1">DUF7869 domain-containing protein</fullName>
    </recommendedName>
</protein>
<evidence type="ECO:0000313" key="3">
    <source>
        <dbReference type="Proteomes" id="UP001159363"/>
    </source>
</evidence>
<dbReference type="Pfam" id="PF25273">
    <property type="entry name" value="DUF7869"/>
    <property type="match status" value="1"/>
</dbReference>
<evidence type="ECO:0000313" key="2">
    <source>
        <dbReference type="EMBL" id="KAJ8894470.1"/>
    </source>
</evidence>